<keyword evidence="4" id="KW-1185">Reference proteome</keyword>
<evidence type="ECO:0000313" key="3">
    <source>
        <dbReference type="EMBL" id="TPR43812.1"/>
    </source>
</evidence>
<evidence type="ECO:0000313" key="4">
    <source>
        <dbReference type="Proteomes" id="UP000777560"/>
    </source>
</evidence>
<comment type="caution">
    <text evidence="3">The sequence shown here is derived from an EMBL/GenBank/DDBJ whole genome shotgun (WGS) entry which is preliminary data.</text>
</comment>
<dbReference type="Proteomes" id="UP000777560">
    <property type="component" value="Unassembled WGS sequence"/>
</dbReference>
<evidence type="ECO:0000313" key="5">
    <source>
        <dbReference type="Proteomes" id="UP000784700"/>
    </source>
</evidence>
<dbReference type="RefSeq" id="WP_105964200.1">
    <property type="nucleotide sequence ID" value="NZ_POSO01000002.1"/>
</dbReference>
<dbReference type="AlphaFoldDB" id="A0A9Q8MTR2"/>
<reference evidence="3 4" key="1">
    <citation type="submission" date="2018-08" db="EMBL/GenBank/DDBJ databases">
        <title>Comparative genomics of wild bee and flower associated Lactobacillus reveals potential adaptation to the bee host.</title>
        <authorList>
            <person name="Vuong H.Q."/>
            <person name="Mcfrederick Q.S."/>
        </authorList>
    </citation>
    <scope>NUCLEOTIDE SEQUENCE</scope>
    <source>
        <strain evidence="2 4">HV_13</strain>
        <strain evidence="3">HV_63</strain>
    </source>
</reference>
<dbReference type="EMBL" id="QUAV01000001">
    <property type="protein sequence ID" value="TPR26229.1"/>
    <property type="molecule type" value="Genomic_DNA"/>
</dbReference>
<dbReference type="Proteomes" id="UP000784700">
    <property type="component" value="Unassembled WGS sequence"/>
</dbReference>
<accession>A0A9Q8MTR2</accession>
<gene>
    <name evidence="2" type="ORF">DY114_00600</name>
    <name evidence="3" type="ORF">DY130_05110</name>
</gene>
<keyword evidence="1" id="KW-0732">Signal</keyword>
<proteinExistence type="predicted"/>
<sequence>MRNKKLLISMFTLILLILPTMSVSANHKSKIMKSDIPTMMNFYWENWRHVQLTAPMKVDWIKDYKDADNAWQRKVIKKQTLKSGSKVYVTALFNTFTVLTHKPDSNSTDMHHQTEMYAKIHGVPRIQLLNDHKYNLPVKEVHYKQAKISDFNDKIWYRGQFNNSAVSGNFGSSILLFPTLKSMKKYDNEDETLGDYEDGDPEAKELAQLTNDLKEAKKPALEIPSKTKRIVYIKKNKGNYLAKLNHSNKIYYLDSSNEIGTYNTMLGGKTIQSNFDPTEYNKILTPKGSRLFLYKGMKWIGSKNKFYYNGNRWIKNNKILY</sequence>
<evidence type="ECO:0000256" key="1">
    <source>
        <dbReference type="SAM" id="SignalP"/>
    </source>
</evidence>
<name>A0A9Q8MTR2_9LACO</name>
<protein>
    <recommendedName>
        <fullName evidence="6">Surface layer protein A domain-containing protein</fullName>
    </recommendedName>
</protein>
<organism evidence="3 5">
    <name type="scientific">Apilactobacillus micheneri</name>
    <dbReference type="NCBI Taxonomy" id="1899430"/>
    <lineage>
        <taxon>Bacteria</taxon>
        <taxon>Bacillati</taxon>
        <taxon>Bacillota</taxon>
        <taxon>Bacilli</taxon>
        <taxon>Lactobacillales</taxon>
        <taxon>Lactobacillaceae</taxon>
        <taxon>Apilactobacillus</taxon>
    </lineage>
</organism>
<dbReference type="EMBL" id="QUBG01000004">
    <property type="protein sequence ID" value="TPR43812.1"/>
    <property type="molecule type" value="Genomic_DNA"/>
</dbReference>
<evidence type="ECO:0008006" key="6">
    <source>
        <dbReference type="Google" id="ProtNLM"/>
    </source>
</evidence>
<feature type="chain" id="PRO_5040254642" description="Surface layer protein A domain-containing protein" evidence="1">
    <location>
        <begin position="26"/>
        <end position="321"/>
    </location>
</feature>
<evidence type="ECO:0000313" key="2">
    <source>
        <dbReference type="EMBL" id="TPR26229.1"/>
    </source>
</evidence>
<feature type="signal peptide" evidence="1">
    <location>
        <begin position="1"/>
        <end position="25"/>
    </location>
</feature>